<dbReference type="EMBL" id="JAWXXP010000001">
    <property type="protein sequence ID" value="MDX5994393.1"/>
    <property type="molecule type" value="Genomic_DNA"/>
</dbReference>
<dbReference type="Proteomes" id="UP001278050">
    <property type="component" value="Unassembled WGS sequence"/>
</dbReference>
<comment type="caution">
    <text evidence="1">The sequence shown here is derived from an EMBL/GenBank/DDBJ whole genome shotgun (WGS) entry which is preliminary data.</text>
</comment>
<dbReference type="RefSeq" id="WP_218018508.1">
    <property type="nucleotide sequence ID" value="NZ_CBCSET010000002.1"/>
</dbReference>
<evidence type="ECO:0000313" key="2">
    <source>
        <dbReference type="Proteomes" id="UP001278050"/>
    </source>
</evidence>
<sequence length="89" mass="10070">MARGVHIELHYCPIPTRSCMRLRLQKGTYALTSIGLESRCSRCRETWPADTEFFHSQPGSATGLSSICKACRSEWRAERRSAPQIREAA</sequence>
<reference evidence="1 2" key="1">
    <citation type="submission" date="2023-11" db="EMBL/GenBank/DDBJ databases">
        <title>MicrobeMod: A computational toolkit for identifying prokaryotic methylation and restriction-modification with nanopore sequencing.</title>
        <authorList>
            <person name="Crits-Christoph A."/>
            <person name="Kang S.C."/>
            <person name="Lee H."/>
            <person name="Ostrov N."/>
        </authorList>
    </citation>
    <scope>NUCLEOTIDE SEQUENCE [LARGE SCALE GENOMIC DNA]</scope>
    <source>
        <strain evidence="1 2">ATCC BAA-571</strain>
    </source>
</reference>
<gene>
    <name evidence="1" type="ORF">SIM71_20225</name>
</gene>
<accession>A0ABU4Q536</accession>
<evidence type="ECO:0000313" key="1">
    <source>
        <dbReference type="EMBL" id="MDX5994393.1"/>
    </source>
</evidence>
<proteinExistence type="predicted"/>
<keyword evidence="2" id="KW-1185">Reference proteome</keyword>
<organism evidence="1 2">
    <name type="scientific">Ectopseudomonas alcaliphila</name>
    <dbReference type="NCBI Taxonomy" id="101564"/>
    <lineage>
        <taxon>Bacteria</taxon>
        <taxon>Pseudomonadati</taxon>
        <taxon>Pseudomonadota</taxon>
        <taxon>Gammaproteobacteria</taxon>
        <taxon>Pseudomonadales</taxon>
        <taxon>Pseudomonadaceae</taxon>
        <taxon>Ectopseudomonas</taxon>
    </lineage>
</organism>
<name>A0ABU4Q536_9GAMM</name>
<evidence type="ECO:0008006" key="3">
    <source>
        <dbReference type="Google" id="ProtNLM"/>
    </source>
</evidence>
<protein>
    <recommendedName>
        <fullName evidence="3">HNH endonuclease</fullName>
    </recommendedName>
</protein>